<evidence type="ECO:0000256" key="4">
    <source>
        <dbReference type="PIRSR" id="PIRSR036979-1"/>
    </source>
</evidence>
<evidence type="ECO:0000256" key="3">
    <source>
        <dbReference type="ARBA" id="ARBA00022801"/>
    </source>
</evidence>
<dbReference type="InterPro" id="IPR005925">
    <property type="entry name" value="Agmatinase-rel"/>
</dbReference>
<keyword evidence="8" id="KW-1185">Reference proteome</keyword>
<dbReference type="EC" id="3.5.3.11" evidence="6"/>
<dbReference type="EMBL" id="JXBB01000023">
    <property type="protein sequence ID" value="OAR04185.1"/>
    <property type="molecule type" value="Genomic_DNA"/>
</dbReference>
<dbReference type="PROSITE" id="PS01053">
    <property type="entry name" value="ARGINASE_1"/>
    <property type="match status" value="1"/>
</dbReference>
<dbReference type="STRING" id="1484.SA87_06940"/>
<reference evidence="7 8" key="1">
    <citation type="submission" date="2015-09" db="EMBL/GenBank/DDBJ databases">
        <title>Draft genome sequence of Hydrogenibacillus schlegelii DSM 2000.</title>
        <authorList>
            <person name="Hemp J."/>
        </authorList>
    </citation>
    <scope>NUCLEOTIDE SEQUENCE [LARGE SCALE GENOMIC DNA]</scope>
    <source>
        <strain evidence="7 8">MA 48</strain>
    </source>
</reference>
<comment type="cofactor">
    <cofactor evidence="4">
        <name>Mn(2+)</name>
        <dbReference type="ChEBI" id="CHEBI:29035"/>
    </cofactor>
    <text evidence="4">Binds 2 manganese ions per subunit.</text>
</comment>
<reference evidence="6" key="2">
    <citation type="journal article" date="2021" name="Microbiology">
        <title>Metagenomic Analysis of the Microbial Community in the Underground Coal Fire Area (Kemerovo Region, Russia) Revealed Predominance of Thermophilic Members of the Phyla Deinococcus-thermus, Aquificae, and Firmicutes.</title>
        <authorList>
            <person name="Kadnikov V."/>
            <person name="Mardanov A.V."/>
            <person name="Beletsky A.V."/>
            <person name="Karnachuk O.V."/>
            <person name="Ravin N.V."/>
        </authorList>
    </citation>
    <scope>NUCLEOTIDE SEQUENCE</scope>
    <source>
        <strain evidence="6">RBS10-49</strain>
    </source>
</reference>
<dbReference type="PANTHER" id="PTHR11358:SF26">
    <property type="entry name" value="GUANIDINO ACID HYDROLASE, MITOCHONDRIAL"/>
    <property type="match status" value="1"/>
</dbReference>
<dbReference type="OrthoDB" id="9788689at2"/>
<dbReference type="Pfam" id="PF00491">
    <property type="entry name" value="Arginase"/>
    <property type="match status" value="1"/>
</dbReference>
<dbReference type="GO" id="GO:0008783">
    <property type="term" value="F:agmatinase activity"/>
    <property type="evidence" value="ECO:0007669"/>
    <property type="project" value="UniProtKB-EC"/>
</dbReference>
<organism evidence="7 8">
    <name type="scientific">Hydrogenibacillus schlegelii</name>
    <name type="common">Bacillus schlegelii</name>
    <dbReference type="NCBI Taxonomy" id="1484"/>
    <lineage>
        <taxon>Bacteria</taxon>
        <taxon>Bacillati</taxon>
        <taxon>Bacillota</taxon>
        <taxon>Bacilli</taxon>
        <taxon>Bacillales</taxon>
        <taxon>Bacillales Family X. Incertae Sedis</taxon>
        <taxon>Hydrogenibacillus</taxon>
    </lineage>
</organism>
<evidence type="ECO:0000256" key="1">
    <source>
        <dbReference type="ARBA" id="ARBA00009227"/>
    </source>
</evidence>
<sequence length="294" mass="31286">MIVPEAESGRRFLGSKAEAEAAVVLFGAPMDWTVSFRPGARFGPEAIRRASVVLETYSPALDGDLADVLYADAGDVALPFGNTALALERLEAVAAGLVAAGKVPFALGGEHLVSLPLVRAVRRRYPDLAVVHIDAHADYREAYEGEALSHATVIRRIAEAVGGGRVFSFAVRSGTAEEFRAARSDLRFFPFALAEPLEAVLPELAGRPVYLTVDIDALDPAYAPGTGTPEPDGISPAELFSALRRLAAAGVRLVGADLVEVAPAYDPTERTAVLAAKIVRELLIGFWSRRRSVL</sequence>
<evidence type="ECO:0000256" key="2">
    <source>
        <dbReference type="ARBA" id="ARBA00022723"/>
    </source>
</evidence>
<dbReference type="EMBL" id="JAHHQF010000050">
    <property type="protein sequence ID" value="MBT9282152.1"/>
    <property type="molecule type" value="Genomic_DNA"/>
</dbReference>
<dbReference type="InterPro" id="IPR020855">
    <property type="entry name" value="Ureohydrolase_Mn_BS"/>
</dbReference>
<comment type="caution">
    <text evidence="7">The sequence shown here is derived from an EMBL/GenBank/DDBJ whole genome shotgun (WGS) entry which is preliminary data.</text>
</comment>
<feature type="binding site" evidence="4">
    <location>
        <position position="216"/>
    </location>
    <ligand>
        <name>Mn(2+)</name>
        <dbReference type="ChEBI" id="CHEBI:29035"/>
        <label>1</label>
    </ligand>
</feature>
<gene>
    <name evidence="6" type="primary">speB</name>
    <name evidence="6" type="ORF">KM312_05785</name>
    <name evidence="7" type="ORF">SA87_06940</name>
</gene>
<dbReference type="PIRSF" id="PIRSF036979">
    <property type="entry name" value="Arginase"/>
    <property type="match status" value="1"/>
</dbReference>
<dbReference type="InterPro" id="IPR023696">
    <property type="entry name" value="Ureohydrolase_dom_sf"/>
</dbReference>
<dbReference type="CDD" id="cd11593">
    <property type="entry name" value="Agmatinase-like_2"/>
    <property type="match status" value="1"/>
</dbReference>
<dbReference type="NCBIfam" id="TIGR01230">
    <property type="entry name" value="agmatinase"/>
    <property type="match status" value="1"/>
</dbReference>
<evidence type="ECO:0000313" key="6">
    <source>
        <dbReference type="EMBL" id="MBT9282152.1"/>
    </source>
</evidence>
<keyword evidence="4" id="KW-0464">Manganese</keyword>
<proteinExistence type="inferred from homology"/>
<dbReference type="PANTHER" id="PTHR11358">
    <property type="entry name" value="ARGINASE/AGMATINASE"/>
    <property type="match status" value="1"/>
</dbReference>
<keyword evidence="2 4" id="KW-0479">Metal-binding</keyword>
<dbReference type="RefSeq" id="WP_066201477.1">
    <property type="nucleotide sequence ID" value="NZ_CBCSAS010000008.1"/>
</dbReference>
<dbReference type="Gene3D" id="3.40.800.10">
    <property type="entry name" value="Ureohydrolase domain"/>
    <property type="match status" value="1"/>
</dbReference>
<feature type="binding site" evidence="4">
    <location>
        <position position="111"/>
    </location>
    <ligand>
        <name>Mn(2+)</name>
        <dbReference type="ChEBI" id="CHEBI:29035"/>
        <label>1</label>
    </ligand>
</feature>
<dbReference type="GO" id="GO:0033389">
    <property type="term" value="P:putrescine biosynthetic process from arginine, via agmatine"/>
    <property type="evidence" value="ECO:0007669"/>
    <property type="project" value="TreeGrafter"/>
</dbReference>
<evidence type="ECO:0000313" key="8">
    <source>
        <dbReference type="Proteomes" id="UP000243024"/>
    </source>
</evidence>
<evidence type="ECO:0000256" key="5">
    <source>
        <dbReference type="RuleBase" id="RU003684"/>
    </source>
</evidence>
<comment type="similarity">
    <text evidence="1">Belongs to the arginase family. Agmatinase subfamily.</text>
</comment>
<dbReference type="GO" id="GO:0046872">
    <property type="term" value="F:metal ion binding"/>
    <property type="evidence" value="ECO:0007669"/>
    <property type="project" value="UniProtKB-KW"/>
</dbReference>
<accession>A0A132N941</accession>
<feature type="binding site" evidence="4">
    <location>
        <position position="134"/>
    </location>
    <ligand>
        <name>Mn(2+)</name>
        <dbReference type="ChEBI" id="CHEBI:29035"/>
        <label>1</label>
    </ligand>
</feature>
<dbReference type="InterPro" id="IPR006035">
    <property type="entry name" value="Ureohydrolase"/>
</dbReference>
<dbReference type="SUPFAM" id="SSF52768">
    <property type="entry name" value="Arginase/deacetylase"/>
    <property type="match status" value="1"/>
</dbReference>
<dbReference type="Proteomes" id="UP000748108">
    <property type="component" value="Unassembled WGS sequence"/>
</dbReference>
<evidence type="ECO:0000313" key="7">
    <source>
        <dbReference type="EMBL" id="OAR04185.1"/>
    </source>
</evidence>
<dbReference type="Proteomes" id="UP000243024">
    <property type="component" value="Unassembled WGS sequence"/>
</dbReference>
<dbReference type="AlphaFoldDB" id="A0A132N941"/>
<name>A0A132N941_HYDSH</name>
<feature type="binding site" evidence="4">
    <location>
        <position position="136"/>
    </location>
    <ligand>
        <name>Mn(2+)</name>
        <dbReference type="ChEBI" id="CHEBI:29035"/>
        <label>1</label>
    </ligand>
</feature>
<keyword evidence="3 5" id="KW-0378">Hydrolase</keyword>
<protein>
    <submittedName>
        <fullName evidence="7">Agmatinase</fullName>
        <ecNumber evidence="6">3.5.3.11</ecNumber>
    </submittedName>
</protein>
<feature type="binding site" evidence="4">
    <location>
        <position position="214"/>
    </location>
    <ligand>
        <name>Mn(2+)</name>
        <dbReference type="ChEBI" id="CHEBI:29035"/>
        <label>1</label>
    </ligand>
</feature>
<dbReference type="PROSITE" id="PS51409">
    <property type="entry name" value="ARGINASE_2"/>
    <property type="match status" value="1"/>
</dbReference>
<feature type="binding site" evidence="4">
    <location>
        <position position="138"/>
    </location>
    <ligand>
        <name>Mn(2+)</name>
        <dbReference type="ChEBI" id="CHEBI:29035"/>
        <label>1</label>
    </ligand>
</feature>